<dbReference type="PANTHER" id="PTHR34406:SF1">
    <property type="entry name" value="PROTEIN YCEI"/>
    <property type="match status" value="1"/>
</dbReference>
<evidence type="ECO:0000313" key="2">
    <source>
        <dbReference type="EMBL" id="PIT90307.1"/>
    </source>
</evidence>
<dbReference type="PANTHER" id="PTHR34406">
    <property type="entry name" value="PROTEIN YCEI"/>
    <property type="match status" value="1"/>
</dbReference>
<dbReference type="AlphaFoldDB" id="A0A2M6WC06"/>
<sequence>MFKYIPLLLIPFLLAGCGRQDQNNPEQVNVNQQQEISDNSMISGYPEGAEVYTVNLIDSSVDWYCRRILVDTNNHHGGINIKEGTIAYLDDQFVGAEFVMDMASIVDYDLSGKMKETLEKHIKSADFFNVEAYPTAVFKATKIEPNPDALDSRTNFVITGDLTIKDVTKEISFPAIVNKTEEKITAQAEFSVNRTEWGVVYGSGGFFDNLGNSVIDDMIRYEINLVAEAGCSVEADVCGL</sequence>
<dbReference type="SUPFAM" id="SSF101874">
    <property type="entry name" value="YceI-like"/>
    <property type="match status" value="1"/>
</dbReference>
<accession>A0A2M6WC06</accession>
<proteinExistence type="predicted"/>
<dbReference type="PROSITE" id="PS51257">
    <property type="entry name" value="PROKAR_LIPOPROTEIN"/>
    <property type="match status" value="1"/>
</dbReference>
<organism evidence="2 3">
    <name type="scientific">Candidatus Komeilibacteria bacterium CG10_big_fil_rev_8_21_14_0_10_41_13</name>
    <dbReference type="NCBI Taxonomy" id="1974476"/>
    <lineage>
        <taxon>Bacteria</taxon>
        <taxon>Candidatus Komeiliibacteriota</taxon>
    </lineage>
</organism>
<gene>
    <name evidence="2" type="ORF">COU22_02940</name>
</gene>
<evidence type="ECO:0000313" key="3">
    <source>
        <dbReference type="Proteomes" id="UP000230543"/>
    </source>
</evidence>
<protein>
    <recommendedName>
        <fullName evidence="1">Lipid/polyisoprenoid-binding YceI-like domain-containing protein</fullName>
    </recommendedName>
</protein>
<dbReference type="Pfam" id="PF04264">
    <property type="entry name" value="YceI"/>
    <property type="match status" value="1"/>
</dbReference>
<dbReference type="EMBL" id="PFBO01000106">
    <property type="protein sequence ID" value="PIT90307.1"/>
    <property type="molecule type" value="Genomic_DNA"/>
</dbReference>
<dbReference type="Proteomes" id="UP000230543">
    <property type="component" value="Unassembled WGS sequence"/>
</dbReference>
<dbReference type="Gene3D" id="2.40.128.110">
    <property type="entry name" value="Lipid/polyisoprenoid-binding, YceI-like"/>
    <property type="match status" value="1"/>
</dbReference>
<comment type="caution">
    <text evidence="2">The sequence shown here is derived from an EMBL/GenBank/DDBJ whole genome shotgun (WGS) entry which is preliminary data.</text>
</comment>
<evidence type="ECO:0000259" key="1">
    <source>
        <dbReference type="SMART" id="SM00867"/>
    </source>
</evidence>
<name>A0A2M6WC06_9BACT</name>
<dbReference type="InterPro" id="IPR036761">
    <property type="entry name" value="TTHA0802/YceI-like_sf"/>
</dbReference>
<feature type="domain" description="Lipid/polyisoprenoid-binding YceI-like" evidence="1">
    <location>
        <begin position="51"/>
        <end position="228"/>
    </location>
</feature>
<reference evidence="3" key="1">
    <citation type="submission" date="2017-09" db="EMBL/GenBank/DDBJ databases">
        <title>Depth-based differentiation of microbial function through sediment-hosted aquifers and enrichment of novel symbionts in the deep terrestrial subsurface.</title>
        <authorList>
            <person name="Probst A.J."/>
            <person name="Ladd B."/>
            <person name="Jarett J.K."/>
            <person name="Geller-Mcgrath D.E."/>
            <person name="Sieber C.M.K."/>
            <person name="Emerson J.B."/>
            <person name="Anantharaman K."/>
            <person name="Thomas B.C."/>
            <person name="Malmstrom R."/>
            <person name="Stieglmeier M."/>
            <person name="Klingl A."/>
            <person name="Woyke T."/>
            <person name="Ryan C.M."/>
            <person name="Banfield J.F."/>
        </authorList>
    </citation>
    <scope>NUCLEOTIDE SEQUENCE [LARGE SCALE GENOMIC DNA]</scope>
</reference>
<dbReference type="SMART" id="SM00867">
    <property type="entry name" value="YceI"/>
    <property type="match status" value="1"/>
</dbReference>
<dbReference type="InterPro" id="IPR007372">
    <property type="entry name" value="Lipid/polyisoprenoid-bd_YceI"/>
</dbReference>